<proteinExistence type="inferred from homology"/>
<dbReference type="PANTHER" id="PTHR11472">
    <property type="entry name" value="DNA REPAIR DEAD HELICASE RAD3/XP-D SUBFAMILY MEMBER"/>
    <property type="match status" value="1"/>
</dbReference>
<dbReference type="Gene3D" id="3.40.50.300">
    <property type="entry name" value="P-loop containing nucleotide triphosphate hydrolases"/>
    <property type="match status" value="2"/>
</dbReference>
<dbReference type="InterPro" id="IPR027417">
    <property type="entry name" value="P-loop_NTPase"/>
</dbReference>
<dbReference type="Pfam" id="PF13307">
    <property type="entry name" value="Helicase_C_2"/>
    <property type="match status" value="1"/>
</dbReference>
<dbReference type="InterPro" id="IPR014013">
    <property type="entry name" value="Helic_SF1/SF2_ATP-bd_DinG/Rad3"/>
</dbReference>
<evidence type="ECO:0000256" key="1">
    <source>
        <dbReference type="ARBA" id="ARBA00001966"/>
    </source>
</evidence>
<dbReference type="InterPro" id="IPR011545">
    <property type="entry name" value="DEAD/DEAH_box_helicase_dom"/>
</dbReference>
<gene>
    <name evidence="9" type="ORF">A10D4_09489</name>
</gene>
<evidence type="ECO:0000256" key="2">
    <source>
        <dbReference type="ARBA" id="ARBA00022741"/>
    </source>
</evidence>
<dbReference type="RefSeq" id="WP_008489184.1">
    <property type="nucleotide sequence ID" value="NZ_AMRG01000011.1"/>
</dbReference>
<dbReference type="STRING" id="740709.A10D4_09489"/>
<keyword evidence="2" id="KW-0547">Nucleotide-binding</keyword>
<dbReference type="InterPro" id="IPR006555">
    <property type="entry name" value="ATP-dep_Helicase_C"/>
</dbReference>
<dbReference type="SMART" id="SM00491">
    <property type="entry name" value="HELICc2"/>
    <property type="match status" value="1"/>
</dbReference>
<dbReference type="InterPro" id="IPR045028">
    <property type="entry name" value="DinG/Rad3-like"/>
</dbReference>
<keyword evidence="4" id="KW-0067">ATP-binding</keyword>
<reference evidence="9 10" key="1">
    <citation type="journal article" date="2012" name="J. Bacteriol.">
        <title>Genome Sequence of Idiomarina xiamenensis Type Strain 10-D-4.</title>
        <authorList>
            <person name="Lai Q."/>
            <person name="Wang L."/>
            <person name="Wang W."/>
            <person name="Shao Z."/>
        </authorList>
    </citation>
    <scope>NUCLEOTIDE SEQUENCE [LARGE SCALE GENOMIC DNA]</scope>
    <source>
        <strain evidence="9 10">10-D-4</strain>
    </source>
</reference>
<dbReference type="GO" id="GO:0003676">
    <property type="term" value="F:nucleic acid binding"/>
    <property type="evidence" value="ECO:0007669"/>
    <property type="project" value="InterPro"/>
</dbReference>
<dbReference type="GO" id="GO:0006281">
    <property type="term" value="P:DNA repair"/>
    <property type="evidence" value="ECO:0007669"/>
    <property type="project" value="TreeGrafter"/>
</dbReference>
<comment type="cofactor">
    <cofactor evidence="1">
        <name>[4Fe-4S] cluster</name>
        <dbReference type="ChEBI" id="CHEBI:49883"/>
    </cofactor>
</comment>
<dbReference type="AlphaFoldDB" id="K2K8B1"/>
<dbReference type="GO" id="GO:0043139">
    <property type="term" value="F:5'-3' DNA helicase activity"/>
    <property type="evidence" value="ECO:0007669"/>
    <property type="project" value="UniProtKB-EC"/>
</dbReference>
<evidence type="ECO:0000256" key="7">
    <source>
        <dbReference type="ARBA" id="ARBA00048954"/>
    </source>
</evidence>
<evidence type="ECO:0000256" key="3">
    <source>
        <dbReference type="ARBA" id="ARBA00022801"/>
    </source>
</evidence>
<dbReference type="OrthoDB" id="9805194at2"/>
<name>K2K8B1_9GAMM</name>
<keyword evidence="3" id="KW-0378">Hydrolase</keyword>
<dbReference type="Pfam" id="PF00270">
    <property type="entry name" value="DEAD"/>
    <property type="match status" value="1"/>
</dbReference>
<feature type="domain" description="Helicase ATP-binding" evidence="8">
    <location>
        <begin position="17"/>
        <end position="279"/>
    </location>
</feature>
<dbReference type="GO" id="GO:0005524">
    <property type="term" value="F:ATP binding"/>
    <property type="evidence" value="ECO:0007669"/>
    <property type="project" value="UniProtKB-KW"/>
</dbReference>
<dbReference type="FunFam" id="3.40.50.300:FF:000499">
    <property type="entry name" value="ATP-dependent DNA helicase"/>
    <property type="match status" value="1"/>
</dbReference>
<dbReference type="InterPro" id="IPR014001">
    <property type="entry name" value="Helicase_ATP-bd"/>
</dbReference>
<dbReference type="EMBL" id="AMRG01000011">
    <property type="protein sequence ID" value="EKE82827.1"/>
    <property type="molecule type" value="Genomic_DNA"/>
</dbReference>
<dbReference type="EC" id="5.6.2.3" evidence="6"/>
<keyword evidence="9" id="KW-0347">Helicase</keyword>
<evidence type="ECO:0000256" key="6">
    <source>
        <dbReference type="ARBA" id="ARBA00044969"/>
    </source>
</evidence>
<comment type="catalytic activity">
    <reaction evidence="7">
        <text>ATP + H2O = ADP + phosphate + H(+)</text>
        <dbReference type="Rhea" id="RHEA:13065"/>
        <dbReference type="ChEBI" id="CHEBI:15377"/>
        <dbReference type="ChEBI" id="CHEBI:15378"/>
        <dbReference type="ChEBI" id="CHEBI:30616"/>
        <dbReference type="ChEBI" id="CHEBI:43474"/>
        <dbReference type="ChEBI" id="CHEBI:456216"/>
        <dbReference type="EC" id="5.6.2.3"/>
    </reaction>
</comment>
<comment type="similarity">
    <text evidence="5">Belongs to the helicase family. DinG subfamily.</text>
</comment>
<comment type="caution">
    <text evidence="9">The sequence shown here is derived from an EMBL/GenBank/DDBJ whole genome shotgun (WGS) entry which is preliminary data.</text>
</comment>
<organism evidence="9 10">
    <name type="scientific">Idiomarina xiamenensis 10-D-4</name>
    <dbReference type="NCBI Taxonomy" id="740709"/>
    <lineage>
        <taxon>Bacteria</taxon>
        <taxon>Pseudomonadati</taxon>
        <taxon>Pseudomonadota</taxon>
        <taxon>Gammaproteobacteria</taxon>
        <taxon>Alteromonadales</taxon>
        <taxon>Idiomarinaceae</taxon>
        <taxon>Idiomarina</taxon>
    </lineage>
</organism>
<accession>K2K8B1</accession>
<dbReference type="Proteomes" id="UP000014115">
    <property type="component" value="Unassembled WGS sequence"/>
</dbReference>
<evidence type="ECO:0000256" key="5">
    <source>
        <dbReference type="ARBA" id="ARBA00038058"/>
    </source>
</evidence>
<sequence length="644" mass="72210">MSRLAERVAAVFAEAGALQQSIDGFKPRLAQQQMATAVAAALQQHGQLVVEAETGTGKTFAYLAPVLLHPKKAIISTGTKNLQEQLFYRDLPRLRDSLAPNKQVALLKGRANYLCIQRLQQATAESGQWSKAVQQQLLTIKQWAQRTRSGDVGELNLLAEDASIMPQVTSTQDNCLGRECPFYEDCYLVKARRQAMEADLVVVNHHLFFADLALKDVGFGELIPAADAVIFDEAHQLPDIASDYFGEALSTRQLSDMAEDLRLLYMTELKDLAQLSRISEKLISSVKDWRLAFPHDAMRGNWREWVKQPSITAAGQRLQENLELLMTVMKTALGRNETLDNLYERCVSFMHKWQQLQDTERNGYSFWFETTARHVILHQTPLSVAERFGRYLQESEMSWVFTSATLAIADDFSHYVDRLGLKPAQTLQLASPFNFAEQAMFCLPRQLPQPHEREMESALLEVILTATRDNDGGTFVLFTSHRMLQRMATALSEHSTRPLFVQGTSGKRDLLAQFSAAGNGILLGTSSFWEGVDVRGDALRCVIIDKLPFAAPDDPLLQARIEDAKRRGIDAFSMIQLPQAVIALKQGAGRLIRDADDSGVLIVCDNRIVTRQYGQIFLRSLPAMQRTRSLATACQFLTQSRQTT</sequence>
<dbReference type="SUPFAM" id="SSF52540">
    <property type="entry name" value="P-loop containing nucleoside triphosphate hydrolases"/>
    <property type="match status" value="1"/>
</dbReference>
<dbReference type="PROSITE" id="PS51193">
    <property type="entry name" value="HELICASE_ATP_BIND_2"/>
    <property type="match status" value="1"/>
</dbReference>
<dbReference type="PANTHER" id="PTHR11472:SF34">
    <property type="entry name" value="REGULATOR OF TELOMERE ELONGATION HELICASE 1"/>
    <property type="match status" value="1"/>
</dbReference>
<dbReference type="eggNOG" id="COG1199">
    <property type="taxonomic scope" value="Bacteria"/>
</dbReference>
<keyword evidence="10" id="KW-1185">Reference proteome</keyword>
<dbReference type="GO" id="GO:0016818">
    <property type="term" value="F:hydrolase activity, acting on acid anhydrides, in phosphorus-containing anhydrides"/>
    <property type="evidence" value="ECO:0007669"/>
    <property type="project" value="InterPro"/>
</dbReference>
<evidence type="ECO:0000313" key="9">
    <source>
        <dbReference type="EMBL" id="EKE82827.1"/>
    </source>
</evidence>
<protein>
    <recommendedName>
        <fullName evidence="6">DNA 5'-3' helicase</fullName>
        <ecNumber evidence="6">5.6.2.3</ecNumber>
    </recommendedName>
</protein>
<evidence type="ECO:0000259" key="8">
    <source>
        <dbReference type="PROSITE" id="PS51193"/>
    </source>
</evidence>
<dbReference type="PATRIC" id="fig|740709.3.peg.1921"/>
<evidence type="ECO:0000256" key="4">
    <source>
        <dbReference type="ARBA" id="ARBA00022840"/>
    </source>
</evidence>
<evidence type="ECO:0000313" key="10">
    <source>
        <dbReference type="Proteomes" id="UP000014115"/>
    </source>
</evidence>
<dbReference type="SMART" id="SM00487">
    <property type="entry name" value="DEXDc"/>
    <property type="match status" value="1"/>
</dbReference>